<comment type="caution">
    <text evidence="1">The sequence shown here is derived from an EMBL/GenBank/DDBJ whole genome shotgun (WGS) entry which is preliminary data.</text>
</comment>
<evidence type="ECO:0000313" key="1">
    <source>
        <dbReference type="EMBL" id="GAA4082965.1"/>
    </source>
</evidence>
<dbReference type="Proteomes" id="UP001500683">
    <property type="component" value="Unassembled WGS sequence"/>
</dbReference>
<proteinExistence type="predicted"/>
<sequence length="127" mass="14380">MGVVLDPTPEMEGYRVEARRESFYLYSPPDLRFRVTQEGFAFPAGDRAAVRAALEQMRTWLDDPATVTDDYTTVHEELPVWRDGEEILVRGDAGWLVVYGCDQPRTSALEVVYSHLDALRSALSRVS</sequence>
<accession>A0ABP7W8B0</accession>
<reference evidence="2" key="1">
    <citation type="journal article" date="2019" name="Int. J. Syst. Evol. Microbiol.">
        <title>The Global Catalogue of Microorganisms (GCM) 10K type strain sequencing project: providing services to taxonomists for standard genome sequencing and annotation.</title>
        <authorList>
            <consortium name="The Broad Institute Genomics Platform"/>
            <consortium name="The Broad Institute Genome Sequencing Center for Infectious Disease"/>
            <person name="Wu L."/>
            <person name="Ma J."/>
        </authorList>
    </citation>
    <scope>NUCLEOTIDE SEQUENCE [LARGE SCALE GENOMIC DNA]</scope>
    <source>
        <strain evidence="2">JCM 16702</strain>
    </source>
</reference>
<dbReference type="EMBL" id="BAAAZG010000035">
    <property type="protein sequence ID" value="GAA4082965.1"/>
    <property type="molecule type" value="Genomic_DNA"/>
</dbReference>
<protein>
    <submittedName>
        <fullName evidence="1">Uncharacterized protein</fullName>
    </submittedName>
</protein>
<organism evidence="1 2">
    <name type="scientific">Actinomadura miaoliensis</name>
    <dbReference type="NCBI Taxonomy" id="430685"/>
    <lineage>
        <taxon>Bacteria</taxon>
        <taxon>Bacillati</taxon>
        <taxon>Actinomycetota</taxon>
        <taxon>Actinomycetes</taxon>
        <taxon>Streptosporangiales</taxon>
        <taxon>Thermomonosporaceae</taxon>
        <taxon>Actinomadura</taxon>
    </lineage>
</organism>
<evidence type="ECO:0000313" key="2">
    <source>
        <dbReference type="Proteomes" id="UP001500683"/>
    </source>
</evidence>
<name>A0ABP7W8B0_9ACTN</name>
<gene>
    <name evidence="1" type="ORF">GCM10022214_47940</name>
</gene>
<dbReference type="RefSeq" id="WP_344951562.1">
    <property type="nucleotide sequence ID" value="NZ_BAAAZG010000035.1"/>
</dbReference>
<keyword evidence="2" id="KW-1185">Reference proteome</keyword>